<reference evidence="4" key="1">
    <citation type="submission" date="2016-10" db="EMBL/GenBank/DDBJ databases">
        <authorList>
            <person name="Varghese N."/>
            <person name="Submissions S."/>
        </authorList>
    </citation>
    <scope>NUCLEOTIDE SEQUENCE [LARGE SCALE GENOMIC DNA]</scope>
    <source>
        <strain evidence="4">DSM 26542</strain>
    </source>
</reference>
<accession>A0A1I3NFR8</accession>
<evidence type="ECO:0000313" key="4">
    <source>
        <dbReference type="Proteomes" id="UP000243887"/>
    </source>
</evidence>
<sequence length="141" mass="15648">MKSKLLILLFFLGGMATIHAQSMVGRWKTIDDRTGIEKSIVEIFEKDGKYFGKVLKILNPEKAKGTCDKCPGVDKGKPIQGLVIIRDMKKDGNELSGGRIIDPESGKEYKCHIKLNGSNKLDVRGFLGISLVGRTQTWIRA</sequence>
<protein>
    <submittedName>
        <fullName evidence="3">Uncharacterized conserved protein, DUF2147 family</fullName>
    </submittedName>
</protein>
<keyword evidence="1" id="KW-0732">Signal</keyword>
<evidence type="ECO:0000256" key="1">
    <source>
        <dbReference type="SAM" id="SignalP"/>
    </source>
</evidence>
<dbReference type="AlphaFoldDB" id="A0A1I3NFR8"/>
<dbReference type="Proteomes" id="UP000243887">
    <property type="component" value="Unassembled WGS sequence"/>
</dbReference>
<dbReference type="EMBL" id="FORU01000003">
    <property type="protein sequence ID" value="SFJ08104.1"/>
    <property type="molecule type" value="Genomic_DNA"/>
</dbReference>
<dbReference type="PANTHER" id="PTHR36919:SF3">
    <property type="entry name" value="BLL5882 PROTEIN"/>
    <property type="match status" value="1"/>
</dbReference>
<dbReference type="RefSeq" id="WP_090678172.1">
    <property type="nucleotide sequence ID" value="NZ_FORU01000003.1"/>
</dbReference>
<evidence type="ECO:0000259" key="2">
    <source>
        <dbReference type="Pfam" id="PF09917"/>
    </source>
</evidence>
<feature type="signal peptide" evidence="1">
    <location>
        <begin position="1"/>
        <end position="20"/>
    </location>
</feature>
<dbReference type="OrthoDB" id="9814399at2"/>
<name>A0A1I3NFR8_9FLAO</name>
<keyword evidence="4" id="KW-1185">Reference proteome</keyword>
<dbReference type="PANTHER" id="PTHR36919">
    <property type="entry name" value="BLR1215 PROTEIN"/>
    <property type="match status" value="1"/>
</dbReference>
<feature type="chain" id="PRO_5017350474" evidence="1">
    <location>
        <begin position="21"/>
        <end position="141"/>
    </location>
</feature>
<dbReference type="Gene3D" id="2.40.128.520">
    <property type="match status" value="1"/>
</dbReference>
<gene>
    <name evidence="3" type="ORF">SAMN04487893_10380</name>
</gene>
<organism evidence="3 4">
    <name type="scientific">Myroides guanonis</name>
    <dbReference type="NCBI Taxonomy" id="1150112"/>
    <lineage>
        <taxon>Bacteria</taxon>
        <taxon>Pseudomonadati</taxon>
        <taxon>Bacteroidota</taxon>
        <taxon>Flavobacteriia</taxon>
        <taxon>Flavobacteriales</taxon>
        <taxon>Flavobacteriaceae</taxon>
        <taxon>Myroides</taxon>
    </lineage>
</organism>
<proteinExistence type="predicted"/>
<feature type="domain" description="DUF2147" evidence="2">
    <location>
        <begin position="25"/>
        <end position="140"/>
    </location>
</feature>
<dbReference type="InterPro" id="IPR019223">
    <property type="entry name" value="DUF2147"/>
</dbReference>
<dbReference type="STRING" id="1150112.SAMN04487893_10380"/>
<evidence type="ECO:0000313" key="3">
    <source>
        <dbReference type="EMBL" id="SFJ08104.1"/>
    </source>
</evidence>
<dbReference type="Pfam" id="PF09917">
    <property type="entry name" value="DUF2147"/>
    <property type="match status" value="1"/>
</dbReference>